<reference evidence="3" key="1">
    <citation type="submission" date="2013-01" db="EMBL/GenBank/DDBJ databases">
        <title>Draft Genome Sequence of a Mulberry Tree, Morus notabilis C.K. Schneid.</title>
        <authorList>
            <person name="He N."/>
            <person name="Zhao S."/>
        </authorList>
    </citation>
    <scope>NUCLEOTIDE SEQUENCE</scope>
</reference>
<evidence type="ECO:0000313" key="2">
    <source>
        <dbReference type="EMBL" id="EXC26721.1"/>
    </source>
</evidence>
<organism evidence="2 3">
    <name type="scientific">Morus notabilis</name>
    <dbReference type="NCBI Taxonomy" id="981085"/>
    <lineage>
        <taxon>Eukaryota</taxon>
        <taxon>Viridiplantae</taxon>
        <taxon>Streptophyta</taxon>
        <taxon>Embryophyta</taxon>
        <taxon>Tracheophyta</taxon>
        <taxon>Spermatophyta</taxon>
        <taxon>Magnoliopsida</taxon>
        <taxon>eudicotyledons</taxon>
        <taxon>Gunneridae</taxon>
        <taxon>Pentapetalae</taxon>
        <taxon>rosids</taxon>
        <taxon>fabids</taxon>
        <taxon>Rosales</taxon>
        <taxon>Moraceae</taxon>
        <taxon>Moreae</taxon>
        <taxon>Morus</taxon>
    </lineage>
</organism>
<dbReference type="EMBL" id="KE346119">
    <property type="protein sequence ID" value="EXC26721.1"/>
    <property type="molecule type" value="Genomic_DNA"/>
</dbReference>
<dbReference type="Proteomes" id="UP000030645">
    <property type="component" value="Unassembled WGS sequence"/>
</dbReference>
<keyword evidence="1" id="KW-1133">Transmembrane helix</keyword>
<keyword evidence="1" id="KW-0812">Transmembrane</keyword>
<keyword evidence="3" id="KW-1185">Reference proteome</keyword>
<dbReference type="AlphaFoldDB" id="W9SFY7"/>
<proteinExistence type="predicted"/>
<sequence>MVERNPTKCLFLSKEQGGNGKYYSEIKELYQILRREQGNQRRRFAAAVNVMGTFVVVFLSLAANVMGTKSEYVTVPETRRGGGAGWQRSCGVARRGDNKRLRLGVKG</sequence>
<keyword evidence="1" id="KW-0472">Membrane</keyword>
<feature type="transmembrane region" description="Helical" evidence="1">
    <location>
        <begin position="44"/>
        <end position="63"/>
    </location>
</feature>
<name>W9SFY7_9ROSA</name>
<gene>
    <name evidence="2" type="ORF">L484_023335</name>
</gene>
<protein>
    <submittedName>
        <fullName evidence="2">Uncharacterized protein</fullName>
    </submittedName>
</protein>
<accession>W9SFY7</accession>
<evidence type="ECO:0000313" key="3">
    <source>
        <dbReference type="Proteomes" id="UP000030645"/>
    </source>
</evidence>
<evidence type="ECO:0000256" key="1">
    <source>
        <dbReference type="SAM" id="Phobius"/>
    </source>
</evidence>